<dbReference type="AlphaFoldDB" id="H2YBN5"/>
<dbReference type="GO" id="GO:0003677">
    <property type="term" value="F:DNA binding"/>
    <property type="evidence" value="ECO:0007669"/>
    <property type="project" value="UniProtKB-KW"/>
</dbReference>
<dbReference type="GeneTree" id="ENSGT00940000167340"/>
<dbReference type="InterPro" id="IPR027417">
    <property type="entry name" value="P-loop_NTPase"/>
</dbReference>
<dbReference type="GO" id="GO:0000812">
    <property type="term" value="C:Swr1 complex"/>
    <property type="evidence" value="ECO:0007669"/>
    <property type="project" value="TreeGrafter"/>
</dbReference>
<protein>
    <recommendedName>
        <fullName evidence="7">SNF2 N-terminal domain-containing protein</fullName>
    </recommendedName>
</protein>
<dbReference type="Ensembl" id="ENSCSAVT00000002776.1">
    <property type="protein sequence ID" value="ENSCSAVP00000002733.1"/>
    <property type="gene ID" value="ENSCSAVG00000001617.1"/>
</dbReference>
<keyword evidence="4" id="KW-0067">ATP-binding</keyword>
<keyword evidence="3" id="KW-0347">Helicase</keyword>
<accession>H2YBN5</accession>
<evidence type="ECO:0000256" key="2">
    <source>
        <dbReference type="ARBA" id="ARBA00022741"/>
    </source>
</evidence>
<proteinExistence type="predicted"/>
<dbReference type="HOGENOM" id="CLU_2526793_0_0_1"/>
<reference evidence="6" key="1">
    <citation type="submission" date="2003-08" db="EMBL/GenBank/DDBJ databases">
        <authorList>
            <person name="Birren B."/>
            <person name="Nusbaum C."/>
            <person name="Abebe A."/>
            <person name="Abouelleil A."/>
            <person name="Adekoya E."/>
            <person name="Ait-zahra M."/>
            <person name="Allen N."/>
            <person name="Allen T."/>
            <person name="An P."/>
            <person name="Anderson M."/>
            <person name="Anderson S."/>
            <person name="Arachchi H."/>
            <person name="Armbruster J."/>
            <person name="Bachantsang P."/>
            <person name="Baldwin J."/>
            <person name="Barry A."/>
            <person name="Bayul T."/>
            <person name="Blitshsteyn B."/>
            <person name="Bloom T."/>
            <person name="Blye J."/>
            <person name="Boguslavskiy L."/>
            <person name="Borowsky M."/>
            <person name="Boukhgalter B."/>
            <person name="Brunache A."/>
            <person name="Butler J."/>
            <person name="Calixte N."/>
            <person name="Calvo S."/>
            <person name="Camarata J."/>
            <person name="Campo K."/>
            <person name="Chang J."/>
            <person name="Cheshatsang Y."/>
            <person name="Citroen M."/>
            <person name="Collymore A."/>
            <person name="Considine T."/>
            <person name="Cook A."/>
            <person name="Cooke P."/>
            <person name="Corum B."/>
            <person name="Cuomo C."/>
            <person name="David R."/>
            <person name="Dawoe T."/>
            <person name="Degray S."/>
            <person name="Dodge S."/>
            <person name="Dooley K."/>
            <person name="Dorje P."/>
            <person name="Dorjee K."/>
            <person name="Dorris L."/>
            <person name="Duffey N."/>
            <person name="Dupes A."/>
            <person name="Elkins T."/>
            <person name="Engels R."/>
            <person name="Erickson J."/>
            <person name="Farina A."/>
            <person name="Faro S."/>
            <person name="Ferreira P."/>
            <person name="Fischer H."/>
            <person name="Fitzgerald M."/>
            <person name="Foley K."/>
            <person name="Gage D."/>
            <person name="Galagan J."/>
            <person name="Gearin G."/>
            <person name="Gnerre S."/>
            <person name="Gnirke A."/>
            <person name="Goyette A."/>
            <person name="Graham J."/>
            <person name="Grandbois E."/>
            <person name="Gyaltsen K."/>
            <person name="Hafez N."/>
            <person name="Hagopian D."/>
            <person name="Hagos B."/>
            <person name="Hall J."/>
            <person name="Hatcher B."/>
            <person name="Heller A."/>
            <person name="Higgins H."/>
            <person name="Honan T."/>
            <person name="Horn A."/>
            <person name="Houde N."/>
            <person name="Hughes L."/>
            <person name="Hulme W."/>
            <person name="Husby E."/>
            <person name="Iliev I."/>
            <person name="Jaffe D."/>
            <person name="Jones C."/>
            <person name="Kamal M."/>
            <person name="Kamat A."/>
            <person name="Kamvysselis M."/>
            <person name="Karlsson E."/>
            <person name="Kells C."/>
            <person name="Kieu A."/>
            <person name="Kisner P."/>
            <person name="Kodira C."/>
            <person name="Kulbokas E."/>
            <person name="Labutti K."/>
            <person name="Lama D."/>
            <person name="Landers T."/>
            <person name="Leger J."/>
            <person name="Levine S."/>
            <person name="Lewis D."/>
            <person name="Lewis T."/>
            <person name="Lindblad-toh K."/>
            <person name="Liu X."/>
            <person name="Lokyitsang T."/>
            <person name="Lokyitsang Y."/>
            <person name="Lucien O."/>
            <person name="Lui A."/>
            <person name="Ma L.J."/>
            <person name="Mabbitt R."/>
            <person name="Macdonald J."/>
            <person name="Maclean C."/>
            <person name="Major J."/>
            <person name="Manning J."/>
            <person name="Marabella R."/>
            <person name="Maru K."/>
            <person name="Matthews C."/>
            <person name="Mauceli E."/>
            <person name="Mccarthy M."/>
            <person name="Mcdonough S."/>
            <person name="Mcghee T."/>
            <person name="Meldrim J."/>
            <person name="Meneus L."/>
            <person name="Mesirov J."/>
            <person name="Mihalev A."/>
            <person name="Mihova T."/>
            <person name="Mikkelsen T."/>
            <person name="Mlenga V."/>
            <person name="Moru K."/>
            <person name="Mozes J."/>
            <person name="Mulrain L."/>
            <person name="Munson G."/>
            <person name="Naylor J."/>
            <person name="Newes C."/>
            <person name="Nguyen C."/>
            <person name="Nguyen N."/>
            <person name="Nguyen T."/>
            <person name="Nicol R."/>
            <person name="Nielsen C."/>
            <person name="Nizzari M."/>
            <person name="Norbu C."/>
            <person name="Norbu N."/>
            <person name="O'donnell P."/>
            <person name="Okoawo O."/>
            <person name="O'leary S."/>
            <person name="Omotosho B."/>
            <person name="O'neill K."/>
            <person name="Osman S."/>
            <person name="Parker S."/>
            <person name="Perrin D."/>
            <person name="Phunkhang P."/>
            <person name="Piqani B."/>
            <person name="Purcell S."/>
            <person name="Rachupka T."/>
            <person name="Ramasamy U."/>
            <person name="Rameau R."/>
            <person name="Ray V."/>
            <person name="Raymond C."/>
            <person name="Retta R."/>
            <person name="Richardson S."/>
            <person name="Rise C."/>
            <person name="Rodriguez J."/>
            <person name="Rogers J."/>
            <person name="Rogov P."/>
            <person name="Rutman M."/>
            <person name="Schupbach R."/>
            <person name="Seaman C."/>
            <person name="Settipalli S."/>
            <person name="Sharpe T."/>
            <person name="Sheridan J."/>
            <person name="Sherpa N."/>
            <person name="Shi J."/>
            <person name="Smirnov S."/>
            <person name="Smith C."/>
            <person name="Sougnez C."/>
            <person name="Spencer B."/>
            <person name="Stalker J."/>
            <person name="Stange-thomann N."/>
            <person name="Stavropoulos S."/>
            <person name="Stetson K."/>
            <person name="Stone C."/>
            <person name="Stone S."/>
            <person name="Stubbs M."/>
            <person name="Talamas J."/>
            <person name="Tchuinga P."/>
            <person name="Tenzing P."/>
            <person name="Tesfaye S."/>
            <person name="Theodore J."/>
            <person name="Thoulutsang Y."/>
            <person name="Topham K."/>
            <person name="Towey S."/>
            <person name="Tsamla T."/>
            <person name="Tsomo N."/>
            <person name="Vallee D."/>
            <person name="Vassiliev H."/>
            <person name="Venkataraman V."/>
            <person name="Vinson J."/>
            <person name="Vo A."/>
            <person name="Wade C."/>
            <person name="Wang S."/>
            <person name="Wangchuk T."/>
            <person name="Wangdi T."/>
            <person name="Whittaker C."/>
            <person name="Wilkinson J."/>
            <person name="Wu Y."/>
            <person name="Wyman D."/>
            <person name="Yadav S."/>
            <person name="Yang S."/>
            <person name="Yang X."/>
            <person name="Yeager S."/>
            <person name="Yee E."/>
            <person name="Young G."/>
            <person name="Zainoun J."/>
            <person name="Zembeck L."/>
            <person name="Zimmer A."/>
            <person name="Zody M."/>
            <person name="Lander E."/>
        </authorList>
    </citation>
    <scope>NUCLEOTIDE SEQUENCE [LARGE SCALE GENOMIC DNA]</scope>
</reference>
<reference evidence="5" key="2">
    <citation type="submission" date="2025-08" db="UniProtKB">
        <authorList>
            <consortium name="Ensembl"/>
        </authorList>
    </citation>
    <scope>IDENTIFICATION</scope>
</reference>
<evidence type="ECO:0000313" key="6">
    <source>
        <dbReference type="Proteomes" id="UP000007875"/>
    </source>
</evidence>
<dbReference type="GO" id="GO:0004386">
    <property type="term" value="F:helicase activity"/>
    <property type="evidence" value="ECO:0007669"/>
    <property type="project" value="UniProtKB-KW"/>
</dbReference>
<keyword evidence="3" id="KW-0378">Hydrolase</keyword>
<dbReference type="GO" id="GO:0006338">
    <property type="term" value="P:chromatin remodeling"/>
    <property type="evidence" value="ECO:0007669"/>
    <property type="project" value="TreeGrafter"/>
</dbReference>
<evidence type="ECO:0000256" key="3">
    <source>
        <dbReference type="ARBA" id="ARBA00022806"/>
    </source>
</evidence>
<dbReference type="PANTHER" id="PTHR45685:SF1">
    <property type="entry name" value="HELICASE SRCAP"/>
    <property type="match status" value="1"/>
</dbReference>
<evidence type="ECO:0000256" key="1">
    <source>
        <dbReference type="ARBA" id="ARBA00004123"/>
    </source>
</evidence>
<evidence type="ECO:0008006" key="7">
    <source>
        <dbReference type="Google" id="ProtNLM"/>
    </source>
</evidence>
<comment type="subcellular location">
    <subcellularLocation>
        <location evidence="1">Nucleus</location>
    </subcellularLocation>
</comment>
<sequence length="84" mass="9554">MSVINVLMQLRKVCNHPNLFESRPTVSAFVTSAMSVSCPTLVIKAMEKSVFEEVDLQHLNLHLPSLCKDASYTVERRFNTRCKI</sequence>
<dbReference type="GO" id="GO:0042393">
    <property type="term" value="F:histone binding"/>
    <property type="evidence" value="ECO:0007669"/>
    <property type="project" value="TreeGrafter"/>
</dbReference>
<evidence type="ECO:0000313" key="5">
    <source>
        <dbReference type="Ensembl" id="ENSCSAVP00000002733.1"/>
    </source>
</evidence>
<dbReference type="PANTHER" id="PTHR45685">
    <property type="entry name" value="HELICASE SRCAP-RELATED"/>
    <property type="match status" value="1"/>
</dbReference>
<dbReference type="Gene3D" id="3.40.50.300">
    <property type="entry name" value="P-loop containing nucleotide triphosphate hydrolases"/>
    <property type="match status" value="1"/>
</dbReference>
<evidence type="ECO:0000256" key="4">
    <source>
        <dbReference type="ARBA" id="ARBA00022840"/>
    </source>
</evidence>
<organism evidence="5 6">
    <name type="scientific">Ciona savignyi</name>
    <name type="common">Pacific transparent sea squirt</name>
    <dbReference type="NCBI Taxonomy" id="51511"/>
    <lineage>
        <taxon>Eukaryota</taxon>
        <taxon>Metazoa</taxon>
        <taxon>Chordata</taxon>
        <taxon>Tunicata</taxon>
        <taxon>Ascidiacea</taxon>
        <taxon>Phlebobranchia</taxon>
        <taxon>Cionidae</taxon>
        <taxon>Ciona</taxon>
    </lineage>
</organism>
<keyword evidence="2" id="KW-0547">Nucleotide-binding</keyword>
<dbReference type="InterPro" id="IPR050520">
    <property type="entry name" value="INO80/SWR1_helicase"/>
</dbReference>
<dbReference type="Proteomes" id="UP000007875">
    <property type="component" value="Unassembled WGS sequence"/>
</dbReference>
<reference evidence="5" key="3">
    <citation type="submission" date="2025-09" db="UniProtKB">
        <authorList>
            <consortium name="Ensembl"/>
        </authorList>
    </citation>
    <scope>IDENTIFICATION</scope>
</reference>
<dbReference type="GO" id="GO:0016887">
    <property type="term" value="F:ATP hydrolysis activity"/>
    <property type="evidence" value="ECO:0007669"/>
    <property type="project" value="TreeGrafter"/>
</dbReference>
<keyword evidence="6" id="KW-1185">Reference proteome</keyword>
<dbReference type="GO" id="GO:0005524">
    <property type="term" value="F:ATP binding"/>
    <property type="evidence" value="ECO:0007669"/>
    <property type="project" value="UniProtKB-KW"/>
</dbReference>
<name>H2YBN5_CIOSA</name>